<dbReference type="STRING" id="1492898.SY85_17330"/>
<dbReference type="Proteomes" id="UP000077177">
    <property type="component" value="Chromosome"/>
</dbReference>
<sequence>MFGSSRTFRFFIGLLLLAGSVWISSCTRINLYEKVVSIPDHEWKNSFRPTFSFEIKDTTVPYQLYVILRHNEKYNYNNIWVNLHTKSPDGTVSKAQYELPLATNEKGWLGTGMDDLYEHRIALTPVNQQFYFKKAGIYTFSLEHVMREEPLQNVLNIGFRIEKKTP</sequence>
<proteinExistence type="predicted"/>
<evidence type="ECO:0000313" key="2">
    <source>
        <dbReference type="Proteomes" id="UP000077177"/>
    </source>
</evidence>
<keyword evidence="2" id="KW-1185">Reference proteome</keyword>
<dbReference type="RefSeq" id="WP_066406136.1">
    <property type="nucleotide sequence ID" value="NZ_CP011390.1"/>
</dbReference>
<evidence type="ECO:0008006" key="3">
    <source>
        <dbReference type="Google" id="ProtNLM"/>
    </source>
</evidence>
<dbReference type="Pfam" id="PF14109">
    <property type="entry name" value="GldH_lipo"/>
    <property type="match status" value="1"/>
</dbReference>
<dbReference type="InterPro" id="IPR020018">
    <property type="entry name" value="Motility-assoc_lipoprot_GldH"/>
</dbReference>
<accession>A0A172TY33</accession>
<gene>
    <name evidence="1" type="ORF">SY85_17330</name>
</gene>
<dbReference type="KEGG" id="fla:SY85_17330"/>
<dbReference type="PROSITE" id="PS51257">
    <property type="entry name" value="PROKAR_LIPOPROTEIN"/>
    <property type="match status" value="1"/>
</dbReference>
<organism evidence="1 2">
    <name type="scientific">Flavisolibacter tropicus</name>
    <dbReference type="NCBI Taxonomy" id="1492898"/>
    <lineage>
        <taxon>Bacteria</taxon>
        <taxon>Pseudomonadati</taxon>
        <taxon>Bacteroidota</taxon>
        <taxon>Chitinophagia</taxon>
        <taxon>Chitinophagales</taxon>
        <taxon>Chitinophagaceae</taxon>
        <taxon>Flavisolibacter</taxon>
    </lineage>
</organism>
<name>A0A172TY33_9BACT</name>
<reference evidence="2" key="1">
    <citation type="submission" date="2015-01" db="EMBL/GenBank/DDBJ databases">
        <title>Flavisolibacter sp./LCS9/ whole genome sequencing.</title>
        <authorList>
            <person name="Kim M.K."/>
            <person name="Srinivasan S."/>
            <person name="Lee J.-J."/>
        </authorList>
    </citation>
    <scope>NUCLEOTIDE SEQUENCE [LARGE SCALE GENOMIC DNA]</scope>
    <source>
        <strain evidence="2">LCS9</strain>
    </source>
</reference>
<reference evidence="1 2" key="2">
    <citation type="journal article" date="2016" name="Int. J. Syst. Evol. Microbiol.">
        <title>Flavisolibacter tropicus sp. nov., isolated from tropical soil.</title>
        <authorList>
            <person name="Lee J.J."/>
            <person name="Kang M.S."/>
            <person name="Kim G.S."/>
            <person name="Lee C.S."/>
            <person name="Lim S."/>
            <person name="Lee J."/>
            <person name="Roh S.H."/>
            <person name="Kang H."/>
            <person name="Ha J.M."/>
            <person name="Bae S."/>
            <person name="Jung H.Y."/>
            <person name="Kim M.K."/>
        </authorList>
    </citation>
    <scope>NUCLEOTIDE SEQUENCE [LARGE SCALE GENOMIC DNA]</scope>
    <source>
        <strain evidence="1 2">LCS9</strain>
    </source>
</reference>
<evidence type="ECO:0000313" key="1">
    <source>
        <dbReference type="EMBL" id="ANE51995.1"/>
    </source>
</evidence>
<dbReference type="AlphaFoldDB" id="A0A172TY33"/>
<dbReference type="EMBL" id="CP011390">
    <property type="protein sequence ID" value="ANE51995.1"/>
    <property type="molecule type" value="Genomic_DNA"/>
</dbReference>
<dbReference type="NCBIfam" id="TIGR03511">
    <property type="entry name" value="GldH_lipo"/>
    <property type="match status" value="1"/>
</dbReference>
<protein>
    <recommendedName>
        <fullName evidence="3">Gliding motility protein GldH</fullName>
    </recommendedName>
</protein>
<dbReference type="OrthoDB" id="982482at2"/>